<feature type="compositionally biased region" description="Low complexity" evidence="1">
    <location>
        <begin position="226"/>
        <end position="237"/>
    </location>
</feature>
<sequence>MDHIDVNALNTDTDTEPDELSSGTQPSEWAEPPSGVADQLSSENDPPGSGGPLVAFGISGATACAALHDDVAHGFTAESKPLHDRSGGTEHTQRWNTQGDSGSHWTTSITDRGGEVVSRTTFDTYLDEHDRRVQVEVESDGQGNTVSRSEMIISKTGDHHTKLENDDYTHKSGDRIDLTQHSSSDTWNTGTGSHNLRTDIETWTEKDGSVHRLERSTRTDTRGDGSSTSKVSETSKTWGADGKYTESKTYTTTDVGRNGTRSSATVGPVTVPRH</sequence>
<evidence type="ECO:0000256" key="1">
    <source>
        <dbReference type="SAM" id="MobiDB-lite"/>
    </source>
</evidence>
<reference evidence="2 3" key="1">
    <citation type="submission" date="2020-07" db="EMBL/GenBank/DDBJ databases">
        <authorList>
            <person name="Zhuang K."/>
            <person name="Ran Y."/>
        </authorList>
    </citation>
    <scope>NUCLEOTIDE SEQUENCE [LARGE SCALE GENOMIC DNA]</scope>
    <source>
        <strain evidence="2 3">WCH-YHL-001</strain>
    </source>
</reference>
<feature type="region of interest" description="Disordered" evidence="1">
    <location>
        <begin position="77"/>
        <end position="107"/>
    </location>
</feature>
<feature type="compositionally biased region" description="Polar residues" evidence="1">
    <location>
        <begin position="94"/>
        <end position="107"/>
    </location>
</feature>
<keyword evidence="3" id="KW-1185">Reference proteome</keyword>
<evidence type="ECO:0000313" key="3">
    <source>
        <dbReference type="Proteomes" id="UP000515512"/>
    </source>
</evidence>
<dbReference type="Proteomes" id="UP000515512">
    <property type="component" value="Chromosome"/>
</dbReference>
<dbReference type="AlphaFoldDB" id="A0A7D6ZMJ9"/>
<feature type="compositionally biased region" description="Polar residues" evidence="1">
    <location>
        <begin position="179"/>
        <end position="195"/>
    </location>
</feature>
<organism evidence="2 3">
    <name type="scientific">Nocardia huaxiensis</name>
    <dbReference type="NCBI Taxonomy" id="2755382"/>
    <lineage>
        <taxon>Bacteria</taxon>
        <taxon>Bacillati</taxon>
        <taxon>Actinomycetota</taxon>
        <taxon>Actinomycetes</taxon>
        <taxon>Mycobacteriales</taxon>
        <taxon>Nocardiaceae</taxon>
        <taxon>Nocardia</taxon>
    </lineage>
</organism>
<name>A0A7D6ZMJ9_9NOCA</name>
<proteinExistence type="predicted"/>
<dbReference type="RefSeq" id="WP_181580529.1">
    <property type="nucleotide sequence ID" value="NZ_CP059399.1"/>
</dbReference>
<feature type="compositionally biased region" description="Basic and acidic residues" evidence="1">
    <location>
        <begin position="80"/>
        <end position="93"/>
    </location>
</feature>
<protein>
    <submittedName>
        <fullName evidence="2">Uncharacterized protein</fullName>
    </submittedName>
</protein>
<feature type="compositionally biased region" description="Polar residues" evidence="1">
    <location>
        <begin position="247"/>
        <end position="265"/>
    </location>
</feature>
<dbReference type="EMBL" id="CP059399">
    <property type="protein sequence ID" value="QLY29325.1"/>
    <property type="molecule type" value="Genomic_DNA"/>
</dbReference>
<gene>
    <name evidence="2" type="ORF">H0264_29215</name>
</gene>
<dbReference type="KEGG" id="nhu:H0264_29215"/>
<feature type="compositionally biased region" description="Basic and acidic residues" evidence="1">
    <location>
        <begin position="196"/>
        <end position="223"/>
    </location>
</feature>
<feature type="region of interest" description="Disordered" evidence="1">
    <location>
        <begin position="136"/>
        <end position="274"/>
    </location>
</feature>
<feature type="compositionally biased region" description="Basic and acidic residues" evidence="1">
    <location>
        <begin position="156"/>
        <end position="178"/>
    </location>
</feature>
<accession>A0A7D6ZMJ9</accession>
<evidence type="ECO:0000313" key="2">
    <source>
        <dbReference type="EMBL" id="QLY29325.1"/>
    </source>
</evidence>
<feature type="region of interest" description="Disordered" evidence="1">
    <location>
        <begin position="1"/>
        <end position="54"/>
    </location>
</feature>